<feature type="compositionally biased region" description="Acidic residues" evidence="20">
    <location>
        <begin position="1422"/>
        <end position="1431"/>
    </location>
</feature>
<dbReference type="Pfam" id="PF16399">
    <property type="entry name" value="Aquarius_N_1st"/>
    <property type="match status" value="1"/>
</dbReference>
<reference evidence="26 27" key="1">
    <citation type="journal article" date="2021" name="BMC Biol.">
        <title>Horizontally acquired antibacterial genes associated with adaptive radiation of ladybird beetles.</title>
        <authorList>
            <person name="Li H.S."/>
            <person name="Tang X.F."/>
            <person name="Huang Y.H."/>
            <person name="Xu Z.Y."/>
            <person name="Chen M.L."/>
            <person name="Du X.Y."/>
            <person name="Qiu B.Y."/>
            <person name="Chen P.T."/>
            <person name="Zhang W."/>
            <person name="Slipinski A."/>
            <person name="Escalona H.E."/>
            <person name="Waterhouse R.M."/>
            <person name="Zwick A."/>
            <person name="Pang H."/>
        </authorList>
    </citation>
    <scope>NUCLEOTIDE SEQUENCE [LARGE SCALE GENOMIC DNA]</scope>
    <source>
        <strain evidence="26">SYSU2018</strain>
    </source>
</reference>
<evidence type="ECO:0000256" key="16">
    <source>
        <dbReference type="ARBA" id="ARBA00063921"/>
    </source>
</evidence>
<dbReference type="SUPFAM" id="SSF52540">
    <property type="entry name" value="P-loop containing nucleoside triphosphate hydrolases"/>
    <property type="match status" value="1"/>
</dbReference>
<dbReference type="CDD" id="cd18808">
    <property type="entry name" value="SF1_C_Upf1"/>
    <property type="match status" value="1"/>
</dbReference>
<dbReference type="GO" id="GO:0003724">
    <property type="term" value="F:RNA helicase activity"/>
    <property type="evidence" value="ECO:0007669"/>
    <property type="project" value="UniProtKB-EC"/>
</dbReference>
<evidence type="ECO:0000313" key="26">
    <source>
        <dbReference type="EMBL" id="KAL3276177.1"/>
    </source>
</evidence>
<keyword evidence="6" id="KW-0378">Hydrolase</keyword>
<dbReference type="InterPro" id="IPR027417">
    <property type="entry name" value="P-loop_NTPase"/>
</dbReference>
<accession>A0ABD2NCG7</accession>
<evidence type="ECO:0000256" key="9">
    <source>
        <dbReference type="ARBA" id="ARBA00022884"/>
    </source>
</evidence>
<feature type="domain" description="RNA helicase aquarius beta-barrel" evidence="24">
    <location>
        <begin position="489"/>
        <end position="653"/>
    </location>
</feature>
<keyword evidence="12 19" id="KW-0539">Nucleus</keyword>
<dbReference type="InterPro" id="IPR032174">
    <property type="entry name" value="Aquarius_N"/>
</dbReference>
<protein>
    <recommendedName>
        <fullName evidence="17">RNA helicase aquarius</fullName>
        <ecNumber evidence="2">3.6.4.13</ecNumber>
    </recommendedName>
    <alternativeName>
        <fullName evidence="18">Intron-binding protein of 160 kDa</fullName>
    </alternativeName>
</protein>
<keyword evidence="8" id="KW-0067">ATP-binding</keyword>
<evidence type="ECO:0000259" key="22">
    <source>
        <dbReference type="Pfam" id="PF13087"/>
    </source>
</evidence>
<comment type="caution">
    <text evidence="26">The sequence shown here is derived from an EMBL/GenBank/DDBJ whole genome shotgun (WGS) entry which is preliminary data.</text>
</comment>
<evidence type="ECO:0000259" key="21">
    <source>
        <dbReference type="Pfam" id="PF13086"/>
    </source>
</evidence>
<dbReference type="FunFam" id="3.40.50.300:FF:000396">
    <property type="entry name" value="RNA helicase aquarius"/>
    <property type="match status" value="1"/>
</dbReference>
<evidence type="ECO:0000256" key="13">
    <source>
        <dbReference type="ARBA" id="ARBA00047984"/>
    </source>
</evidence>
<evidence type="ECO:0000256" key="1">
    <source>
        <dbReference type="ARBA" id="ARBA00004642"/>
    </source>
</evidence>
<evidence type="ECO:0000256" key="6">
    <source>
        <dbReference type="ARBA" id="ARBA00022801"/>
    </source>
</evidence>
<dbReference type="EMBL" id="JABFTP020000083">
    <property type="protein sequence ID" value="KAL3276177.1"/>
    <property type="molecule type" value="Genomic_DNA"/>
</dbReference>
<dbReference type="Pfam" id="PF13086">
    <property type="entry name" value="AAA_11"/>
    <property type="match status" value="1"/>
</dbReference>
<evidence type="ECO:0000256" key="12">
    <source>
        <dbReference type="ARBA" id="ARBA00023242"/>
    </source>
</evidence>
<dbReference type="PANTHER" id="PTHR10887">
    <property type="entry name" value="DNA2/NAM7 HELICASE FAMILY"/>
    <property type="match status" value="1"/>
</dbReference>
<dbReference type="GO" id="GO:0006397">
    <property type="term" value="P:mRNA processing"/>
    <property type="evidence" value="ECO:0007669"/>
    <property type="project" value="UniProtKB-KW"/>
</dbReference>
<evidence type="ECO:0000256" key="17">
    <source>
        <dbReference type="ARBA" id="ARBA00069875"/>
    </source>
</evidence>
<dbReference type="CDD" id="cd17935">
    <property type="entry name" value="EEXXQc_AQR"/>
    <property type="match status" value="1"/>
</dbReference>
<comment type="function">
    <text evidence="14">Involved in pre-mRNA splicing as component of the spliceosome. Intron-binding spliceosomal protein required to link pre-mRNA splicing and snoRNP (small nucleolar ribonucleoprotein) biogenesis. Plays a key role in position-dependent assembly of intron-encoded box C/D small snoRNP, splicing being required for snoRNP assembly. May act by helping the folding of the snoRNA sequence. Binds to intron of pre-mRNAs in a sequence-independent manner, contacting the region between snoRNA and the branchpoint of introns (40 nucleotides upstream of the branchpoint) during the late stages of splicing. Has ATP-dependent RNA helicase activity and can unwind double-stranded RNA molecules with a 3' overhang (in vitro).</text>
</comment>
<keyword evidence="10" id="KW-0007">Acetylation</keyword>
<dbReference type="InterPro" id="IPR026300">
    <property type="entry name" value="CWF11_fam"/>
</dbReference>
<feature type="region of interest" description="Disordered" evidence="20">
    <location>
        <begin position="1377"/>
        <end position="1431"/>
    </location>
</feature>
<evidence type="ECO:0000256" key="10">
    <source>
        <dbReference type="ARBA" id="ARBA00022990"/>
    </source>
</evidence>
<dbReference type="Pfam" id="PF13087">
    <property type="entry name" value="AAA_12"/>
    <property type="match status" value="1"/>
</dbReference>
<evidence type="ECO:0000259" key="24">
    <source>
        <dbReference type="Pfam" id="PF21143"/>
    </source>
</evidence>
<feature type="compositionally biased region" description="Basic and acidic residues" evidence="20">
    <location>
        <begin position="1377"/>
        <end position="1388"/>
    </location>
</feature>
<comment type="catalytic activity">
    <reaction evidence="13">
        <text>ATP + H2O = ADP + phosphate + H(+)</text>
        <dbReference type="Rhea" id="RHEA:13065"/>
        <dbReference type="ChEBI" id="CHEBI:15377"/>
        <dbReference type="ChEBI" id="CHEBI:15378"/>
        <dbReference type="ChEBI" id="CHEBI:30616"/>
        <dbReference type="ChEBI" id="CHEBI:43474"/>
        <dbReference type="ChEBI" id="CHEBI:456216"/>
        <dbReference type="EC" id="3.6.4.13"/>
    </reaction>
</comment>
<dbReference type="InterPro" id="IPR045055">
    <property type="entry name" value="DNA2/NAM7-like"/>
</dbReference>
<comment type="similarity">
    <text evidence="15 19">Belongs to the CWF11 family.</text>
</comment>
<dbReference type="InterPro" id="IPR048966">
    <property type="entry name" value="Aquarius_b-barrel"/>
</dbReference>
<dbReference type="Pfam" id="PF21143">
    <property type="entry name" value="Aquarius_N_2nd"/>
    <property type="match status" value="1"/>
</dbReference>
<dbReference type="InterPro" id="IPR048967">
    <property type="entry name" value="Aquarius_insert"/>
</dbReference>
<dbReference type="Pfam" id="PF21144">
    <property type="entry name" value="Aquarius_N_3rd"/>
    <property type="match status" value="1"/>
</dbReference>
<dbReference type="GO" id="GO:0003723">
    <property type="term" value="F:RNA binding"/>
    <property type="evidence" value="ECO:0007669"/>
    <property type="project" value="UniProtKB-KW"/>
</dbReference>
<dbReference type="GO" id="GO:0005681">
    <property type="term" value="C:spliceosomal complex"/>
    <property type="evidence" value="ECO:0007669"/>
    <property type="project" value="UniProtKB-KW"/>
</dbReference>
<dbReference type="EC" id="3.6.4.13" evidence="2"/>
<dbReference type="GO" id="GO:0008380">
    <property type="term" value="P:RNA splicing"/>
    <property type="evidence" value="ECO:0007669"/>
    <property type="project" value="UniProtKB-KW"/>
</dbReference>
<dbReference type="InterPro" id="IPR041679">
    <property type="entry name" value="DNA2/NAM7-like_C"/>
</dbReference>
<keyword evidence="3 19" id="KW-0507">mRNA processing</keyword>
<evidence type="ECO:0000256" key="7">
    <source>
        <dbReference type="ARBA" id="ARBA00022806"/>
    </source>
</evidence>
<organism evidence="26 27">
    <name type="scientific">Cryptolaemus montrouzieri</name>
    <dbReference type="NCBI Taxonomy" id="559131"/>
    <lineage>
        <taxon>Eukaryota</taxon>
        <taxon>Metazoa</taxon>
        <taxon>Ecdysozoa</taxon>
        <taxon>Arthropoda</taxon>
        <taxon>Hexapoda</taxon>
        <taxon>Insecta</taxon>
        <taxon>Pterygota</taxon>
        <taxon>Neoptera</taxon>
        <taxon>Endopterygota</taxon>
        <taxon>Coleoptera</taxon>
        <taxon>Polyphaga</taxon>
        <taxon>Cucujiformia</taxon>
        <taxon>Coccinelloidea</taxon>
        <taxon>Coccinellidae</taxon>
        <taxon>Scymninae</taxon>
        <taxon>Scymnini</taxon>
        <taxon>Cryptolaemus</taxon>
    </lineage>
</organism>
<proteinExistence type="inferred from homology"/>
<evidence type="ECO:0000256" key="5">
    <source>
        <dbReference type="ARBA" id="ARBA00022741"/>
    </source>
</evidence>
<dbReference type="PANTHER" id="PTHR10887:SF5">
    <property type="entry name" value="RNA HELICASE AQUARIUS"/>
    <property type="match status" value="1"/>
</dbReference>
<dbReference type="GO" id="GO:0016787">
    <property type="term" value="F:hydrolase activity"/>
    <property type="evidence" value="ECO:0007669"/>
    <property type="project" value="UniProtKB-KW"/>
</dbReference>
<evidence type="ECO:0000313" key="27">
    <source>
        <dbReference type="Proteomes" id="UP001516400"/>
    </source>
</evidence>
<evidence type="ECO:0000256" key="14">
    <source>
        <dbReference type="ARBA" id="ARBA00057313"/>
    </source>
</evidence>
<evidence type="ECO:0000256" key="2">
    <source>
        <dbReference type="ARBA" id="ARBA00012552"/>
    </source>
</evidence>
<evidence type="ECO:0000256" key="4">
    <source>
        <dbReference type="ARBA" id="ARBA00022728"/>
    </source>
</evidence>
<evidence type="ECO:0000259" key="25">
    <source>
        <dbReference type="Pfam" id="PF21144"/>
    </source>
</evidence>
<dbReference type="PIRSF" id="PIRSF038901">
    <property type="entry name" value="AQR_cwf11"/>
    <property type="match status" value="1"/>
</dbReference>
<keyword evidence="7" id="KW-0347">Helicase</keyword>
<keyword evidence="9" id="KW-0694">RNA-binding</keyword>
<gene>
    <name evidence="26" type="ORF">HHI36_020895</name>
</gene>
<evidence type="ECO:0000256" key="15">
    <source>
        <dbReference type="ARBA" id="ARBA00061244"/>
    </source>
</evidence>
<sequence>MEQVAGKIVAPTVEQINADRITQLADKYWAPNSSEKLPFNSEIIEDIYLQDIRGSNYGIRRTIILEFSQYLENYLWPNYKPGVSYAHMLSIVIMVNEKFRERVQVWEAFRKKSTYFPEFFRQVMKGCLEDELMINIKEQTALLVFLNHCFNSMEETICRDQVKRLVSLSMWISLQEQRRELEFKRFPRWKKYWKAIQKKDKPEDSENLMWERTFLHKLMLKFMDILDSIKETGVCSNDKIHYCERFLELMIDLEALLPTRRFFNTVLDDCHLVVRCQLSDLIKRPEGHLFSQLLDTLKFYSRFEISDETGDPLTDHDMTQIHYNQITSLQKVAFAKFPDLRNFALVNVASVDTRKSLFKHFDPLNCESLHLVASYLSLVPPPEKKNEVTWCRTDKKFLRELLVSRHEKRVSQLEALNEMPLYPTESIIWDENIVPTAYFSGEGCLALPKLNLQFLTLHDYLLRNFNLFRLESTYEIRQDIEDSVSRLCPWKAEDGTVYWAGWARMAQPILHFAVVEVAKPNIGEKRPSRVRADVTVNLSVKPDVKAEWENLRKHDVCFLITVKPENTIGTKYNYKMPFIPQVGLEYVRGCEIEGMLDNNGRVIEDGPEPRPVLPGDKRTYRIWLDCNQYKDDMNEINQGKTDIYEGFNILMRRKPKENNFKAVLETIRELMNTECVVPDWLHDIILGYGDPSAAHYAKMHNQIPTIDFNDTFIDLNHLRESFPTYEIQVKTDDPKKLVRPFKITFEDLGKENEEDCKNIIVVEPHVIPKRGPYLFNEPKKNSIPFTPTQVEAIKAGCQPGLTLVVGPPGTGKTDVAVQIISNIYHNFPNQRTLIVTHSNQALNQLFDKIVALDIDERHLLRLGHGEEALETEKDFSRYGRVNYVLAKRLDLLMEVQKLQESLECQGDVAYTCETAGYFYLYQVLSRWEHYQSIVNTPDVTLEKISSEFPFTNFFMNAPQPLFKGQSVEDDLEIAESCFRYIKHIFNELEEFRAFELLRSGLDRSKYLLVKEAKIIAMTCTHAALKRKELVEMGFKYDNILMEESAQILEIETFIPLLLQNPQDGYNRLKRWIMIGDHHQLPPVIKNMAFQKYSNMEQSLFTRLVRLGVPTVELDRQGRARGSICDLYRWRYKELGNLRHVEVWPEYQVANAGFLFDFQLIDVQDFNNVGETEPNPYFYQNLAEAEYCVAVFMYMRLIGYPASKITILTTYNGQKHLIRDVINTRCANNPLIGRPYKVTTVDKYQGQQNDYILLSLVRTKAVGHLRDVRRLVVAMSRARLGLYVFARVSLFQNCFELTPAFKQLTSRPIKLNLVMNEVYPTQRSCKSLPKNPLMIQDMTHMANFVYTYYMERVKQMKTYYEEAKQKWDKPGDCEVKEHDYFVSKHPGEDRDTDSEDESDGKPSFPVPIRDEPLEVMESSTDVINDEAEMDTT</sequence>
<evidence type="ECO:0000256" key="3">
    <source>
        <dbReference type="ARBA" id="ARBA00022664"/>
    </source>
</evidence>
<dbReference type="Proteomes" id="UP001516400">
    <property type="component" value="Unassembled WGS sequence"/>
</dbReference>
<keyword evidence="27" id="KW-1185">Reference proteome</keyword>
<evidence type="ECO:0000256" key="11">
    <source>
        <dbReference type="ARBA" id="ARBA00023187"/>
    </source>
</evidence>
<feature type="domain" description="DNA2/NAM7 helicase helicase" evidence="21">
    <location>
        <begin position="788"/>
        <end position="1086"/>
    </location>
</feature>
<comment type="subunit">
    <text evidence="16">Identified in the spliceosome C complex. Component of the XAB2 complex, a multimeric protein complex composed of XAB2, PRPF19, AQR, ZNF830, ISY1, and PPIE. Identified in a pentameric intron-binding (IB) complex composed of AQR, XAB2, ISY1, ZNF830 and PPIE that is incorporated into the spliceosome as a preassembled complex. The IB complex does not contain PRPF19. Within the spliceosome, interacts with SNRPA1, SF3B1, SF3B3, SF3A1 and SF3A2.</text>
</comment>
<feature type="domain" description="RNA helicase aquarius insertion" evidence="25">
    <location>
        <begin position="701"/>
        <end position="776"/>
    </location>
</feature>
<evidence type="ECO:0000256" key="20">
    <source>
        <dbReference type="SAM" id="MobiDB-lite"/>
    </source>
</evidence>
<evidence type="ECO:0000256" key="18">
    <source>
        <dbReference type="ARBA" id="ARBA00083796"/>
    </source>
</evidence>
<dbReference type="InterPro" id="IPR047187">
    <property type="entry name" value="SF1_C_Upf1"/>
</dbReference>
<keyword evidence="4" id="KW-0747">Spliceosome</keyword>
<keyword evidence="11 19" id="KW-0508">mRNA splicing</keyword>
<comment type="subcellular location">
    <subcellularLocation>
        <location evidence="1">Nucleus</location>
        <location evidence="1">Nucleoplasm</location>
    </subcellularLocation>
</comment>
<dbReference type="Gene3D" id="3.40.50.300">
    <property type="entry name" value="P-loop containing nucleotide triphosphate hydrolases"/>
    <property type="match status" value="2"/>
</dbReference>
<evidence type="ECO:0000256" key="19">
    <source>
        <dbReference type="PIRNR" id="PIRNR038901"/>
    </source>
</evidence>
<dbReference type="InterPro" id="IPR041677">
    <property type="entry name" value="DNA2/NAM7_AAA_11"/>
</dbReference>
<keyword evidence="5" id="KW-0547">Nucleotide-binding</keyword>
<name>A0ABD2NCG7_9CUCU</name>
<dbReference type="GO" id="GO:0005654">
    <property type="term" value="C:nucleoplasm"/>
    <property type="evidence" value="ECO:0007669"/>
    <property type="project" value="UniProtKB-SubCell"/>
</dbReference>
<feature type="domain" description="DNA2/NAM7 helicase-like C-terminal" evidence="22">
    <location>
        <begin position="1095"/>
        <end position="1285"/>
    </location>
</feature>
<evidence type="ECO:0000256" key="8">
    <source>
        <dbReference type="ARBA" id="ARBA00022840"/>
    </source>
</evidence>
<feature type="domain" description="RNA helicase aquarius N-terminal" evidence="23">
    <location>
        <begin position="20"/>
        <end position="409"/>
    </location>
</feature>
<dbReference type="GO" id="GO:0005524">
    <property type="term" value="F:ATP binding"/>
    <property type="evidence" value="ECO:0007669"/>
    <property type="project" value="UniProtKB-KW"/>
</dbReference>
<evidence type="ECO:0000259" key="23">
    <source>
        <dbReference type="Pfam" id="PF16399"/>
    </source>
</evidence>